<dbReference type="PANTHER" id="PTHR30461:SF23">
    <property type="entry name" value="DNA RECOMBINASE-RELATED"/>
    <property type="match status" value="1"/>
</dbReference>
<gene>
    <name evidence="4" type="ORF">CES86_4131</name>
</gene>
<dbReference type="Pfam" id="PF13408">
    <property type="entry name" value="Zn_ribbon_recom"/>
    <property type="match status" value="1"/>
</dbReference>
<dbReference type="PANTHER" id="PTHR30461">
    <property type="entry name" value="DNA-INVERTASE FROM LAMBDOID PROPHAGE"/>
    <property type="match status" value="1"/>
</dbReference>
<sequence>MLTNPVYAGAYAFGRRGVRTTIENGRKKVKRNPQRDWKAWEVLLHDRHEGYISWDDFVRNQRIIADNVSGKSFLSRGAIRRGEALLPGLLRCGRCGRRLYVQYTGRGGDTQKYVCRGEFNKAAVAICLGFGGMRLYRRVAQEVLERLQPLGVEAALNAMKAQGAEQSENYANSKDPSNRHSTKQTEPIVNTTLWIPTIATSRASLNAVGTSASTPCVQSNEKSKV</sequence>
<feature type="region of interest" description="Disordered" evidence="1">
    <location>
        <begin position="165"/>
        <end position="186"/>
    </location>
</feature>
<evidence type="ECO:0000313" key="4">
    <source>
        <dbReference type="EMBL" id="OYR26077.1"/>
    </source>
</evidence>
<dbReference type="EMBL" id="NNRN01000056">
    <property type="protein sequence ID" value="OYR26077.1"/>
    <property type="molecule type" value="Genomic_DNA"/>
</dbReference>
<organism evidence="4 5">
    <name type="scientific">Brucella lupini</name>
    <dbReference type="NCBI Taxonomy" id="255457"/>
    <lineage>
        <taxon>Bacteria</taxon>
        <taxon>Pseudomonadati</taxon>
        <taxon>Pseudomonadota</taxon>
        <taxon>Alphaproteobacteria</taxon>
        <taxon>Hyphomicrobiales</taxon>
        <taxon>Brucellaceae</taxon>
        <taxon>Brucella/Ochrobactrum group</taxon>
        <taxon>Brucella</taxon>
    </lineage>
</organism>
<evidence type="ECO:0000259" key="2">
    <source>
        <dbReference type="Pfam" id="PF07508"/>
    </source>
</evidence>
<accession>A0A256GFZ8</accession>
<dbReference type="InterPro" id="IPR025827">
    <property type="entry name" value="Zn_ribbon_recom_dom"/>
</dbReference>
<protein>
    <submittedName>
        <fullName evidence="4">Recombinase zinc beta ribbon domain protein</fullName>
    </submittedName>
</protein>
<name>A0A256GFZ8_9HYPH</name>
<proteinExistence type="predicted"/>
<dbReference type="GO" id="GO:0000150">
    <property type="term" value="F:DNA strand exchange activity"/>
    <property type="evidence" value="ECO:0007669"/>
    <property type="project" value="InterPro"/>
</dbReference>
<dbReference type="Gene3D" id="3.90.1750.20">
    <property type="entry name" value="Putative Large Serine Recombinase, Chain B, Domain 2"/>
    <property type="match status" value="1"/>
</dbReference>
<dbReference type="Pfam" id="PF07508">
    <property type="entry name" value="Recombinase"/>
    <property type="match status" value="1"/>
</dbReference>
<reference evidence="4 5" key="1">
    <citation type="submission" date="2017-07" db="EMBL/GenBank/DDBJ databases">
        <title>Draft genome of Ochrobactrum lupini type strain LUP21.</title>
        <authorList>
            <person name="Krzyzanowska D.M."/>
            <person name="Jafra S."/>
        </authorList>
    </citation>
    <scope>NUCLEOTIDE SEQUENCE [LARGE SCALE GENOMIC DNA]</scope>
    <source>
        <strain evidence="4 5">LUP21</strain>
    </source>
</reference>
<dbReference type="InterPro" id="IPR050639">
    <property type="entry name" value="SSR_resolvase"/>
</dbReference>
<feature type="compositionally biased region" description="Polar residues" evidence="1">
    <location>
        <begin position="165"/>
        <end position="175"/>
    </location>
</feature>
<evidence type="ECO:0000259" key="3">
    <source>
        <dbReference type="Pfam" id="PF13408"/>
    </source>
</evidence>
<dbReference type="RefSeq" id="WP_143851102.1">
    <property type="nucleotide sequence ID" value="NZ_JBHEEP010000049.1"/>
</dbReference>
<feature type="domain" description="Recombinase" evidence="2">
    <location>
        <begin position="1"/>
        <end position="67"/>
    </location>
</feature>
<comment type="caution">
    <text evidence="4">The sequence shown here is derived from an EMBL/GenBank/DDBJ whole genome shotgun (WGS) entry which is preliminary data.</text>
</comment>
<dbReference type="GO" id="GO:0003677">
    <property type="term" value="F:DNA binding"/>
    <property type="evidence" value="ECO:0007669"/>
    <property type="project" value="InterPro"/>
</dbReference>
<dbReference type="AlphaFoldDB" id="A0A256GFZ8"/>
<feature type="domain" description="Recombinase zinc beta ribbon" evidence="3">
    <location>
        <begin position="85"/>
        <end position="123"/>
    </location>
</feature>
<dbReference type="Proteomes" id="UP000216363">
    <property type="component" value="Unassembled WGS sequence"/>
</dbReference>
<dbReference type="InterPro" id="IPR038109">
    <property type="entry name" value="DNA_bind_recomb_sf"/>
</dbReference>
<evidence type="ECO:0000256" key="1">
    <source>
        <dbReference type="SAM" id="MobiDB-lite"/>
    </source>
</evidence>
<evidence type="ECO:0000313" key="5">
    <source>
        <dbReference type="Proteomes" id="UP000216363"/>
    </source>
</evidence>
<dbReference type="InterPro" id="IPR011109">
    <property type="entry name" value="DNA_bind_recombinase_dom"/>
</dbReference>